<evidence type="ECO:0000256" key="6">
    <source>
        <dbReference type="ARBA" id="ARBA00023157"/>
    </source>
</evidence>
<dbReference type="InterPro" id="IPR011909">
    <property type="entry name" value="GlrX_NrdH"/>
</dbReference>
<dbReference type="InterPro" id="IPR002109">
    <property type="entry name" value="Glutaredoxin"/>
</dbReference>
<keyword evidence="7" id="KW-0676">Redox-active center</keyword>
<dbReference type="Pfam" id="PF00462">
    <property type="entry name" value="Glutaredoxin"/>
    <property type="match status" value="1"/>
</dbReference>
<proteinExistence type="inferred from homology"/>
<comment type="similarity">
    <text evidence="2">Belongs to the glutaredoxin family.</text>
</comment>
<organism evidence="9 10">
    <name type="scientific">Vreelandella lionensis</name>
    <dbReference type="NCBI Taxonomy" id="1144478"/>
    <lineage>
        <taxon>Bacteria</taxon>
        <taxon>Pseudomonadati</taxon>
        <taxon>Pseudomonadota</taxon>
        <taxon>Gammaproteobacteria</taxon>
        <taxon>Oceanospirillales</taxon>
        <taxon>Halomonadaceae</taxon>
        <taxon>Vreelandella</taxon>
    </lineage>
</organism>
<comment type="function">
    <text evidence="1">Electron transport system for the ribonucleotide reductase system NrdEF.</text>
</comment>
<evidence type="ECO:0000256" key="2">
    <source>
        <dbReference type="ARBA" id="ARBA00007787"/>
    </source>
</evidence>
<dbReference type="PANTHER" id="PTHR34386:SF1">
    <property type="entry name" value="GLUTAREDOXIN-LIKE PROTEIN NRDH"/>
    <property type="match status" value="1"/>
</dbReference>
<protein>
    <recommendedName>
        <fullName evidence="3">Glutaredoxin-like protein NrdH</fullName>
    </recommendedName>
</protein>
<evidence type="ECO:0000256" key="5">
    <source>
        <dbReference type="ARBA" id="ARBA00022982"/>
    </source>
</evidence>
<dbReference type="Proteomes" id="UP001614338">
    <property type="component" value="Unassembled WGS sequence"/>
</dbReference>
<dbReference type="NCBIfam" id="TIGR02194">
    <property type="entry name" value="GlrX_NrdH"/>
    <property type="match status" value="1"/>
</dbReference>
<evidence type="ECO:0000256" key="4">
    <source>
        <dbReference type="ARBA" id="ARBA00022448"/>
    </source>
</evidence>
<evidence type="ECO:0000256" key="1">
    <source>
        <dbReference type="ARBA" id="ARBA00002292"/>
    </source>
</evidence>
<gene>
    <name evidence="9" type="ORF">ACIGG6_02505</name>
</gene>
<dbReference type="RefSeq" id="WP_399841921.1">
    <property type="nucleotide sequence ID" value="NZ_JBITWC010000003.1"/>
</dbReference>
<dbReference type="EMBL" id="JBITWC010000003">
    <property type="protein sequence ID" value="MFI8748866.1"/>
    <property type="molecule type" value="Genomic_DNA"/>
</dbReference>
<keyword evidence="10" id="KW-1185">Reference proteome</keyword>
<evidence type="ECO:0000259" key="8">
    <source>
        <dbReference type="Pfam" id="PF00462"/>
    </source>
</evidence>
<comment type="caution">
    <text evidence="9">The sequence shown here is derived from an EMBL/GenBank/DDBJ whole genome shotgun (WGS) entry which is preliminary data.</text>
</comment>
<dbReference type="PANTHER" id="PTHR34386">
    <property type="entry name" value="GLUTAREDOXIN"/>
    <property type="match status" value="1"/>
</dbReference>
<name>A0ABW8BNS6_9GAMM</name>
<reference evidence="9 10" key="1">
    <citation type="submission" date="2024-10" db="EMBL/GenBank/DDBJ databases">
        <title>The Natural Products Discovery Center: Release of the First 8490 Sequenced Strains for Exploring Actinobacteria Biosynthetic Diversity.</title>
        <authorList>
            <person name="Kalkreuter E."/>
            <person name="Kautsar S.A."/>
            <person name="Yang D."/>
            <person name="Bader C.D."/>
            <person name="Teijaro C.N."/>
            <person name="Fluegel L."/>
            <person name="Davis C.M."/>
            <person name="Simpson J.R."/>
            <person name="Lauterbach L."/>
            <person name="Steele A.D."/>
            <person name="Gui C."/>
            <person name="Meng S."/>
            <person name="Li G."/>
            <person name="Viehrig K."/>
            <person name="Ye F."/>
            <person name="Su P."/>
            <person name="Kiefer A.F."/>
            <person name="Nichols A."/>
            <person name="Cepeda A.J."/>
            <person name="Yan W."/>
            <person name="Fan B."/>
            <person name="Jiang Y."/>
            <person name="Adhikari A."/>
            <person name="Zheng C.-J."/>
            <person name="Schuster L."/>
            <person name="Cowan T.M."/>
            <person name="Smanski M.J."/>
            <person name="Chevrette M.G."/>
            <person name="De Carvalho L.P.S."/>
            <person name="Shen B."/>
        </authorList>
    </citation>
    <scope>NUCLEOTIDE SEQUENCE [LARGE SCALE GENOMIC DNA]</scope>
    <source>
        <strain evidence="9 10">NPDC077409</strain>
    </source>
</reference>
<evidence type="ECO:0000256" key="3">
    <source>
        <dbReference type="ARBA" id="ARBA00017945"/>
    </source>
</evidence>
<dbReference type="InterPro" id="IPR036249">
    <property type="entry name" value="Thioredoxin-like_sf"/>
</dbReference>
<keyword evidence="6" id="KW-1015">Disulfide bond</keyword>
<dbReference type="SUPFAM" id="SSF52833">
    <property type="entry name" value="Thioredoxin-like"/>
    <property type="match status" value="1"/>
</dbReference>
<evidence type="ECO:0000256" key="7">
    <source>
        <dbReference type="ARBA" id="ARBA00023284"/>
    </source>
</evidence>
<dbReference type="InterPro" id="IPR051548">
    <property type="entry name" value="Grx-like_ET"/>
</dbReference>
<dbReference type="Gene3D" id="3.40.30.10">
    <property type="entry name" value="Glutaredoxin"/>
    <property type="match status" value="1"/>
</dbReference>
<dbReference type="PROSITE" id="PS51354">
    <property type="entry name" value="GLUTAREDOXIN_2"/>
    <property type="match status" value="1"/>
</dbReference>
<keyword evidence="5" id="KW-0249">Electron transport</keyword>
<accession>A0ABW8BNS6</accession>
<feature type="domain" description="Glutaredoxin" evidence="8">
    <location>
        <begin position="2"/>
        <end position="60"/>
    </location>
</feature>
<evidence type="ECO:0000313" key="10">
    <source>
        <dbReference type="Proteomes" id="UP001614338"/>
    </source>
</evidence>
<dbReference type="CDD" id="cd02976">
    <property type="entry name" value="NrdH"/>
    <property type="match status" value="1"/>
</dbReference>
<sequence length="75" mass="8309">MVIVYTKPNCPACYATKRALDKRGIAYQSHDVTQSPEALSAVKALGYRAMPVVVVGDKHWCDFRPDLIETLGGER</sequence>
<evidence type="ECO:0000313" key="9">
    <source>
        <dbReference type="EMBL" id="MFI8748866.1"/>
    </source>
</evidence>
<keyword evidence="4" id="KW-0813">Transport</keyword>